<dbReference type="Proteomes" id="UP000093737">
    <property type="component" value="Unassembled WGS sequence"/>
</dbReference>
<evidence type="ECO:0000313" key="2">
    <source>
        <dbReference type="Proteomes" id="UP000093737"/>
    </source>
</evidence>
<gene>
    <name evidence="1" type="ORF">A8145_05240</name>
</gene>
<organism evidence="1 2">
    <name type="scientific">Rhizobium loti</name>
    <name type="common">Mesorhizobium loti</name>
    <dbReference type="NCBI Taxonomy" id="381"/>
    <lineage>
        <taxon>Bacteria</taxon>
        <taxon>Pseudomonadati</taxon>
        <taxon>Pseudomonadota</taxon>
        <taxon>Alphaproteobacteria</taxon>
        <taxon>Hyphomicrobiales</taxon>
        <taxon>Phyllobacteriaceae</taxon>
        <taxon>Mesorhizobium</taxon>
    </lineage>
</organism>
<dbReference type="AlphaFoldDB" id="A0AA91J4Y9"/>
<name>A0AA91J4Y9_RHILI</name>
<dbReference type="EMBL" id="LYTK01000001">
    <property type="protein sequence ID" value="OBQ72227.1"/>
    <property type="molecule type" value="Genomic_DNA"/>
</dbReference>
<comment type="caution">
    <text evidence="1">The sequence shown here is derived from an EMBL/GenBank/DDBJ whole genome shotgun (WGS) entry which is preliminary data.</text>
</comment>
<evidence type="ECO:0000313" key="1">
    <source>
        <dbReference type="EMBL" id="OBQ72227.1"/>
    </source>
</evidence>
<accession>A0AA91J4Y9</accession>
<sequence length="83" mass="9457">MKLGVWVRRQPGSVRPKPLKPGRFLEPRLTLIFWLSTRQPFVPLARILHSPFSSVGAHKEAHSMRELAPLPEDHLSLRSPLST</sequence>
<protein>
    <submittedName>
        <fullName evidence="1">Uncharacterized protein</fullName>
    </submittedName>
</protein>
<proteinExistence type="predicted"/>
<reference evidence="1 2" key="1">
    <citation type="submission" date="2016-05" db="EMBL/GenBank/DDBJ databases">
        <authorList>
            <person name="Ramsay J.P."/>
        </authorList>
    </citation>
    <scope>NUCLEOTIDE SEQUENCE [LARGE SCALE GENOMIC DNA]</scope>
    <source>
        <strain evidence="1 2">NZP2042</strain>
    </source>
</reference>